<dbReference type="EMBL" id="KN818243">
    <property type="protein sequence ID" value="KIL65317.1"/>
    <property type="molecule type" value="Genomic_DNA"/>
</dbReference>
<keyword evidence="2" id="KW-1185">Reference proteome</keyword>
<gene>
    <name evidence="1" type="ORF">M378DRAFT_77216</name>
</gene>
<dbReference type="Gene3D" id="3.30.420.10">
    <property type="entry name" value="Ribonuclease H-like superfamily/Ribonuclease H"/>
    <property type="match status" value="1"/>
</dbReference>
<dbReference type="OrthoDB" id="2416294at2759"/>
<dbReference type="PANTHER" id="PTHR35871">
    <property type="entry name" value="EXPRESSED PROTEIN"/>
    <property type="match status" value="1"/>
</dbReference>
<sequence length="171" mass="19772">METIICERGLWPQNGRNAQCEGFKCEAGKTDCCCRRLLFTQPDFENQKSHLEEFITAGGHICDFYPKYHCELNFIEQYWGAAKLIYRSSPKTKDMREMGENVKHALDNVSVVQIRRYANRAARFISAYGQNLNGPEAAWANRKYHGHRILPPEMATKLKKEHKNKYGTPAQ</sequence>
<name>A0A0C2WU72_AMAMK</name>
<evidence type="ECO:0000313" key="1">
    <source>
        <dbReference type="EMBL" id="KIL65317.1"/>
    </source>
</evidence>
<protein>
    <submittedName>
        <fullName evidence="1">Uncharacterized protein</fullName>
    </submittedName>
</protein>
<dbReference type="STRING" id="946122.A0A0C2WU72"/>
<dbReference type="PANTHER" id="PTHR35871:SF1">
    <property type="entry name" value="CXC1-LIKE CYSTEINE CLUSTER ASSOCIATED WITH KDZ TRANSPOSASES DOMAIN-CONTAINING PROTEIN"/>
    <property type="match status" value="1"/>
</dbReference>
<accession>A0A0C2WU72</accession>
<evidence type="ECO:0000313" key="2">
    <source>
        <dbReference type="Proteomes" id="UP000054549"/>
    </source>
</evidence>
<organism evidence="1 2">
    <name type="scientific">Amanita muscaria (strain Koide BX008)</name>
    <dbReference type="NCBI Taxonomy" id="946122"/>
    <lineage>
        <taxon>Eukaryota</taxon>
        <taxon>Fungi</taxon>
        <taxon>Dikarya</taxon>
        <taxon>Basidiomycota</taxon>
        <taxon>Agaricomycotina</taxon>
        <taxon>Agaricomycetes</taxon>
        <taxon>Agaricomycetidae</taxon>
        <taxon>Agaricales</taxon>
        <taxon>Pluteineae</taxon>
        <taxon>Amanitaceae</taxon>
        <taxon>Amanita</taxon>
    </lineage>
</organism>
<reference evidence="1 2" key="1">
    <citation type="submission" date="2014-04" db="EMBL/GenBank/DDBJ databases">
        <title>Evolutionary Origins and Diversification of the Mycorrhizal Mutualists.</title>
        <authorList>
            <consortium name="DOE Joint Genome Institute"/>
            <consortium name="Mycorrhizal Genomics Consortium"/>
            <person name="Kohler A."/>
            <person name="Kuo A."/>
            <person name="Nagy L.G."/>
            <person name="Floudas D."/>
            <person name="Copeland A."/>
            <person name="Barry K.W."/>
            <person name="Cichocki N."/>
            <person name="Veneault-Fourrey C."/>
            <person name="LaButti K."/>
            <person name="Lindquist E.A."/>
            <person name="Lipzen A."/>
            <person name="Lundell T."/>
            <person name="Morin E."/>
            <person name="Murat C."/>
            <person name="Riley R."/>
            <person name="Ohm R."/>
            <person name="Sun H."/>
            <person name="Tunlid A."/>
            <person name="Henrissat B."/>
            <person name="Grigoriev I.V."/>
            <person name="Hibbett D.S."/>
            <person name="Martin F."/>
        </authorList>
    </citation>
    <scope>NUCLEOTIDE SEQUENCE [LARGE SCALE GENOMIC DNA]</scope>
    <source>
        <strain evidence="1 2">Koide BX008</strain>
    </source>
</reference>
<dbReference type="HOGENOM" id="CLU_005726_0_1_1"/>
<dbReference type="AlphaFoldDB" id="A0A0C2WU72"/>
<dbReference type="InterPro" id="IPR036397">
    <property type="entry name" value="RNaseH_sf"/>
</dbReference>
<dbReference type="InParanoid" id="A0A0C2WU72"/>
<dbReference type="GO" id="GO:0003676">
    <property type="term" value="F:nucleic acid binding"/>
    <property type="evidence" value="ECO:0007669"/>
    <property type="project" value="InterPro"/>
</dbReference>
<proteinExistence type="predicted"/>
<dbReference type="Proteomes" id="UP000054549">
    <property type="component" value="Unassembled WGS sequence"/>
</dbReference>